<accession>A0ABZ2BRU0</accession>
<dbReference type="Proteomes" id="UP001318682">
    <property type="component" value="Chromosome"/>
</dbReference>
<sequence>MQGLSPRQALARAVENGWQASRMDDQTFDFVFCKQTSAMVSQGAFQCLGERFYSDQIAQLGHGERLEIRVPLRSSAEGVAVVRNRDMLGYAYPRRCKSAARAARHLREHRPGRPSKIDSDPELHAFINARIETTTFPALEKAVAKKFPPKRRVGKNAIHQ</sequence>
<evidence type="ECO:0000313" key="3">
    <source>
        <dbReference type="Proteomes" id="UP001318682"/>
    </source>
</evidence>
<name>A0ABZ2BRU0_9RHOB</name>
<keyword evidence="3" id="KW-1185">Reference proteome</keyword>
<protein>
    <submittedName>
        <fullName evidence="1">Uncharacterized protein</fullName>
    </submittedName>
</protein>
<reference evidence="1" key="2">
    <citation type="journal article" date="2024" name="Int. J. Syst. Evol. Microbiol.">
        <title>Roseobacter fucihabitans sp. nov., isolated from the brown alga Fucus spiralis.</title>
        <authorList>
            <person name="Hahnke S."/>
            <person name="Berger M."/>
            <person name="Schlingloff A."/>
            <person name="Athale I."/>
            <person name="Wolf J."/>
            <person name="Neumann-Schaal M."/>
            <person name="Adenaya A."/>
            <person name="Poehlein A."/>
            <person name="Daniel R."/>
            <person name="Petersen J."/>
            <person name="Brinkhoff T."/>
        </authorList>
    </citation>
    <scope>NUCLEOTIDE SEQUENCE</scope>
    <source>
        <strain evidence="1">B14</strain>
    </source>
</reference>
<evidence type="ECO:0000313" key="1">
    <source>
        <dbReference type="EMBL" id="WVX48056.1"/>
    </source>
</evidence>
<gene>
    <name evidence="1" type="ORF">ROLI_011340</name>
    <name evidence="2" type="ORF">ROLI_039230</name>
</gene>
<organism evidence="1 3">
    <name type="scientific">Roseobacter fucihabitans</name>
    <dbReference type="NCBI Taxonomy" id="1537242"/>
    <lineage>
        <taxon>Bacteria</taxon>
        <taxon>Pseudomonadati</taxon>
        <taxon>Pseudomonadota</taxon>
        <taxon>Alphaproteobacteria</taxon>
        <taxon>Rhodobacterales</taxon>
        <taxon>Roseobacteraceae</taxon>
        <taxon>Roseobacter</taxon>
    </lineage>
</organism>
<proteinExistence type="predicted"/>
<evidence type="ECO:0000313" key="2">
    <source>
        <dbReference type="EMBL" id="WVX50823.1"/>
    </source>
</evidence>
<dbReference type="EMBL" id="CP143423">
    <property type="protein sequence ID" value="WVX50823.1"/>
    <property type="molecule type" value="Genomic_DNA"/>
</dbReference>
<reference evidence="3" key="3">
    <citation type="submission" date="2024-01" db="EMBL/GenBank/DDBJ databases">
        <title>Roseobacter fucihabitans sp. nov., isolated from the brown alga Fucus spiralis.</title>
        <authorList>
            <person name="Hahnke S."/>
            <person name="Berger M."/>
            <person name="Schlingloff A."/>
            <person name="Athale I."/>
            <person name="Neumann-Schaal M."/>
            <person name="Adenaya A."/>
            <person name="Poehlein A."/>
            <person name="Daniel R."/>
            <person name="Pertersen J."/>
            <person name="Brinkhoff T."/>
        </authorList>
    </citation>
    <scope>NUCLEOTIDE SEQUENCE [LARGE SCALE GENOMIC DNA]</scope>
    <source>
        <strain evidence="3">B14</strain>
    </source>
</reference>
<dbReference type="EMBL" id="CP143423">
    <property type="protein sequence ID" value="WVX48056.1"/>
    <property type="molecule type" value="Genomic_DNA"/>
</dbReference>
<reference evidence="1 3" key="1">
    <citation type="submission" date="2015-07" db="EMBL/GenBank/DDBJ databases">
        <authorList>
            <person name="Voget S."/>
            <person name="Dogs M."/>
            <person name="Brinkhoff T.H."/>
            <person name="Daniel R."/>
        </authorList>
    </citation>
    <scope>NUCLEOTIDE SEQUENCE</scope>
    <source>
        <strain evidence="1 3">B14</strain>
    </source>
</reference>